<dbReference type="GO" id="GO:0007005">
    <property type="term" value="P:mitochondrion organization"/>
    <property type="evidence" value="ECO:0007669"/>
    <property type="project" value="TreeGrafter"/>
</dbReference>
<organism evidence="2 3">
    <name type="scientific">Rosa chinensis</name>
    <name type="common">China rose</name>
    <dbReference type="NCBI Taxonomy" id="74649"/>
    <lineage>
        <taxon>Eukaryota</taxon>
        <taxon>Viridiplantae</taxon>
        <taxon>Streptophyta</taxon>
        <taxon>Embryophyta</taxon>
        <taxon>Tracheophyta</taxon>
        <taxon>Spermatophyta</taxon>
        <taxon>Magnoliopsida</taxon>
        <taxon>eudicotyledons</taxon>
        <taxon>Gunneridae</taxon>
        <taxon>Pentapetalae</taxon>
        <taxon>rosids</taxon>
        <taxon>fabids</taxon>
        <taxon>Rosales</taxon>
        <taxon>Rosaceae</taxon>
        <taxon>Rosoideae</taxon>
        <taxon>Rosoideae incertae sedis</taxon>
        <taxon>Rosa</taxon>
    </lineage>
</organism>
<dbReference type="SMART" id="SM00244">
    <property type="entry name" value="PHB"/>
    <property type="match status" value="1"/>
</dbReference>
<dbReference type="GO" id="GO:0005739">
    <property type="term" value="C:mitochondrion"/>
    <property type="evidence" value="ECO:0007669"/>
    <property type="project" value="TreeGrafter"/>
</dbReference>
<dbReference type="SUPFAM" id="SSF117892">
    <property type="entry name" value="Band 7/SPFH domain"/>
    <property type="match status" value="1"/>
</dbReference>
<feature type="domain" description="Band 7" evidence="1">
    <location>
        <begin position="44"/>
        <end position="202"/>
    </location>
</feature>
<dbReference type="Proteomes" id="UP000238479">
    <property type="component" value="Chromosome 1"/>
</dbReference>
<dbReference type="AlphaFoldDB" id="A0A2P6SBC1"/>
<accession>A0A2P6SBC1</accession>
<dbReference type="Gene3D" id="3.30.479.30">
    <property type="entry name" value="Band 7 domain"/>
    <property type="match status" value="1"/>
</dbReference>
<dbReference type="OrthoDB" id="434619at2759"/>
<dbReference type="EMBL" id="PDCK01000039">
    <property type="protein sequence ID" value="PRQ55982.1"/>
    <property type="molecule type" value="Genomic_DNA"/>
</dbReference>
<dbReference type="Pfam" id="PF01145">
    <property type="entry name" value="Band_7"/>
    <property type="match status" value="1"/>
</dbReference>
<protein>
    <submittedName>
        <fullName evidence="2">Putative Band 7 domain, Stomatin family</fullName>
    </submittedName>
</protein>
<reference evidence="2 3" key="1">
    <citation type="journal article" date="2018" name="Nat. Genet.">
        <title>The Rosa genome provides new insights in the design of modern roses.</title>
        <authorList>
            <person name="Bendahmane M."/>
        </authorList>
    </citation>
    <scope>NUCLEOTIDE SEQUENCE [LARGE SCALE GENOMIC DNA]</scope>
    <source>
        <strain evidence="3">cv. Old Blush</strain>
    </source>
</reference>
<dbReference type="GO" id="GO:0016020">
    <property type="term" value="C:membrane"/>
    <property type="evidence" value="ECO:0007669"/>
    <property type="project" value="InterPro"/>
</dbReference>
<dbReference type="InterPro" id="IPR036013">
    <property type="entry name" value="Band_7/SPFH_dom_sf"/>
</dbReference>
<dbReference type="InterPro" id="IPR001107">
    <property type="entry name" value="Band_7"/>
</dbReference>
<evidence type="ECO:0000313" key="2">
    <source>
        <dbReference type="EMBL" id="PRQ55982.1"/>
    </source>
</evidence>
<evidence type="ECO:0000313" key="3">
    <source>
        <dbReference type="Proteomes" id="UP000238479"/>
    </source>
</evidence>
<sequence length="249" mass="27650">MILPKLALRSLRPLHSRVLARSRFVPSHHHGDDVINLSPPIHWSGGFLVPNTQAVVIERFGKYPKVKWPGIRRLIPFVDKIVNVVSLREKTIHIPAQSATTSNSIPLSVSAEFTMMISDPVLASYEVDNPVVETIALAQRTLRSVIGQVTFEHIVQNHGYFLDRLMFALIDGAGRWGITCRSFDINDIAVSPEFKKALEDRKAEKQKRGLAEVLSISSNALTRAYGLEGKAIPDTCLLGASQFHAPNRT</sequence>
<name>A0A2P6SBC1_ROSCH</name>
<dbReference type="PANTHER" id="PTHR43327">
    <property type="entry name" value="STOMATIN-LIKE PROTEIN 2, MITOCHONDRIAL"/>
    <property type="match status" value="1"/>
</dbReference>
<evidence type="ECO:0000259" key="1">
    <source>
        <dbReference type="SMART" id="SM00244"/>
    </source>
</evidence>
<dbReference type="InterPro" id="IPR050710">
    <property type="entry name" value="Band7/mec-2_domain"/>
</dbReference>
<comment type="caution">
    <text evidence="2">The sequence shown here is derived from an EMBL/GenBank/DDBJ whole genome shotgun (WGS) entry which is preliminary data.</text>
</comment>
<proteinExistence type="predicted"/>
<dbReference type="PANTHER" id="PTHR43327:SF10">
    <property type="entry name" value="STOMATIN-LIKE PROTEIN 2, MITOCHONDRIAL"/>
    <property type="match status" value="1"/>
</dbReference>
<gene>
    <name evidence="2" type="ORF">RchiOBHm_Chr1g0330681</name>
</gene>
<dbReference type="PRINTS" id="PR00721">
    <property type="entry name" value="STOMATIN"/>
</dbReference>
<keyword evidence="3" id="KW-1185">Reference proteome</keyword>
<dbReference type="InterPro" id="IPR001972">
    <property type="entry name" value="Stomatin_HflK_fam"/>
</dbReference>
<dbReference type="STRING" id="74649.A0A2P6SBC1"/>
<dbReference type="Gramene" id="PRQ55982">
    <property type="protein sequence ID" value="PRQ55982"/>
    <property type="gene ID" value="RchiOBHm_Chr1g0330681"/>
</dbReference>